<dbReference type="EMBL" id="BAABGR010000003">
    <property type="protein sequence ID" value="GAA4510313.1"/>
    <property type="molecule type" value="Genomic_DNA"/>
</dbReference>
<gene>
    <name evidence="1" type="ORF">GCM10023173_01520</name>
</gene>
<comment type="caution">
    <text evidence="1">The sequence shown here is derived from an EMBL/GenBank/DDBJ whole genome shotgun (WGS) entry which is preliminary data.</text>
</comment>
<dbReference type="RefSeq" id="WP_345063305.1">
    <property type="nucleotide sequence ID" value="NZ_BAABGR010000003.1"/>
</dbReference>
<proteinExistence type="predicted"/>
<organism evidence="1 2">
    <name type="scientific">Sphingobacterium thermophilum</name>
    <dbReference type="NCBI Taxonomy" id="768534"/>
    <lineage>
        <taxon>Bacteria</taxon>
        <taxon>Pseudomonadati</taxon>
        <taxon>Bacteroidota</taxon>
        <taxon>Sphingobacteriia</taxon>
        <taxon>Sphingobacteriales</taxon>
        <taxon>Sphingobacteriaceae</taxon>
        <taxon>Sphingobacterium</taxon>
    </lineage>
</organism>
<sequence length="65" mass="7329">MHDGRNRAAIRPGMRVRIVLKKDQRSGHLTEGEVKDILTSSSYHPHGIKVRLTDGQVGRVKEIVE</sequence>
<dbReference type="PANTHER" id="PTHR40069:SF1">
    <property type="entry name" value="YWBE PROTEIN"/>
    <property type="match status" value="1"/>
</dbReference>
<evidence type="ECO:0000313" key="1">
    <source>
        <dbReference type="EMBL" id="GAA4510313.1"/>
    </source>
</evidence>
<protein>
    <submittedName>
        <fullName evidence="1">YwbE family protein</fullName>
    </submittedName>
</protein>
<evidence type="ECO:0000313" key="2">
    <source>
        <dbReference type="Proteomes" id="UP001500394"/>
    </source>
</evidence>
<dbReference type="InterPro" id="IPR019240">
    <property type="entry name" value="DUF2196"/>
</dbReference>
<dbReference type="PANTHER" id="PTHR40069">
    <property type="entry name" value="YWBE PROTEIN"/>
    <property type="match status" value="1"/>
</dbReference>
<accession>A0ABP8QT88</accession>
<reference evidence="2" key="1">
    <citation type="journal article" date="2019" name="Int. J. Syst. Evol. Microbiol.">
        <title>The Global Catalogue of Microorganisms (GCM) 10K type strain sequencing project: providing services to taxonomists for standard genome sequencing and annotation.</title>
        <authorList>
            <consortium name="The Broad Institute Genomics Platform"/>
            <consortium name="The Broad Institute Genome Sequencing Center for Infectious Disease"/>
            <person name="Wu L."/>
            <person name="Ma J."/>
        </authorList>
    </citation>
    <scope>NUCLEOTIDE SEQUENCE [LARGE SCALE GENOMIC DNA]</scope>
    <source>
        <strain evidence="2">JCM 17858</strain>
    </source>
</reference>
<name>A0ABP8QT88_9SPHI</name>
<dbReference type="Proteomes" id="UP001500394">
    <property type="component" value="Unassembled WGS sequence"/>
</dbReference>
<dbReference type="NCBIfam" id="TIGR03833">
    <property type="entry name" value="YwbE family protein"/>
    <property type="match status" value="1"/>
</dbReference>
<dbReference type="Pfam" id="PF09962">
    <property type="entry name" value="DUF2196"/>
    <property type="match status" value="1"/>
</dbReference>
<keyword evidence="2" id="KW-1185">Reference proteome</keyword>